<dbReference type="PANTHER" id="PTHR35176">
    <property type="entry name" value="HEME OXYGENASE HI_0854-RELATED"/>
    <property type="match status" value="1"/>
</dbReference>
<dbReference type="SUPFAM" id="SSF50475">
    <property type="entry name" value="FMN-binding split barrel"/>
    <property type="match status" value="1"/>
</dbReference>
<name>A0A386ZCG5_9NOCA</name>
<keyword evidence="4" id="KW-1185">Reference proteome</keyword>
<dbReference type="AlphaFoldDB" id="A0A386ZCG5"/>
<organism evidence="3 4">
    <name type="scientific">Nocardia yunnanensis</name>
    <dbReference type="NCBI Taxonomy" id="2382165"/>
    <lineage>
        <taxon>Bacteria</taxon>
        <taxon>Bacillati</taxon>
        <taxon>Actinomycetota</taxon>
        <taxon>Actinomycetes</taxon>
        <taxon>Mycobacteriales</taxon>
        <taxon>Nocardiaceae</taxon>
        <taxon>Nocardia</taxon>
    </lineage>
</organism>
<proteinExistence type="predicted"/>
<dbReference type="GO" id="GO:0005829">
    <property type="term" value="C:cytosol"/>
    <property type="evidence" value="ECO:0007669"/>
    <property type="project" value="TreeGrafter"/>
</dbReference>
<dbReference type="InterPro" id="IPR012349">
    <property type="entry name" value="Split_barrel_FMN-bd"/>
</dbReference>
<dbReference type="GO" id="GO:0070967">
    <property type="term" value="F:coenzyme F420 binding"/>
    <property type="evidence" value="ECO:0007669"/>
    <property type="project" value="TreeGrafter"/>
</dbReference>
<dbReference type="InterPro" id="IPR052019">
    <property type="entry name" value="F420H2_bilvrd_red/Heme_oxyg"/>
</dbReference>
<feature type="domain" description="Pyridoxamine 5'-phosphate oxidase N-terminal" evidence="2">
    <location>
        <begin position="6"/>
        <end position="132"/>
    </location>
</feature>
<dbReference type="Gene3D" id="2.30.110.10">
    <property type="entry name" value="Electron Transport, Fmn-binding Protein, Chain A"/>
    <property type="match status" value="1"/>
</dbReference>
<dbReference type="Pfam" id="PF01243">
    <property type="entry name" value="PNPOx_N"/>
    <property type="match status" value="1"/>
</dbReference>
<dbReference type="KEGG" id="nyu:D7D52_14435"/>
<accession>A0A386ZCG5</accession>
<gene>
    <name evidence="3" type="ORF">D7D52_14435</name>
</gene>
<keyword evidence="1" id="KW-0560">Oxidoreductase</keyword>
<sequence length="140" mass="15400">MALTLQERQEFLAQPHIGALAVAVGSDRAPLNVPIWYQYSPGGELWVTTGAESRKVRALEGAGRFSLMVQTVEPRVRYVTAEGAVLRIEPATEAMLHEMAARYLPADKVEPYLKFAESLGPQVAVFMRPEQWLSADMGAA</sequence>
<dbReference type="RefSeq" id="WP_120736815.1">
    <property type="nucleotide sequence ID" value="NZ_CP032568.1"/>
</dbReference>
<protein>
    <submittedName>
        <fullName evidence="3">Pyridoxamine 5-phosphate oxidase</fullName>
    </submittedName>
</protein>
<evidence type="ECO:0000313" key="4">
    <source>
        <dbReference type="Proteomes" id="UP000267164"/>
    </source>
</evidence>
<dbReference type="InterPro" id="IPR011576">
    <property type="entry name" value="Pyridox_Oxase_N"/>
</dbReference>
<evidence type="ECO:0000259" key="2">
    <source>
        <dbReference type="Pfam" id="PF01243"/>
    </source>
</evidence>
<dbReference type="EMBL" id="CP032568">
    <property type="protein sequence ID" value="AYF74863.1"/>
    <property type="molecule type" value="Genomic_DNA"/>
</dbReference>
<dbReference type="PANTHER" id="PTHR35176:SF6">
    <property type="entry name" value="HEME OXYGENASE HI_0854-RELATED"/>
    <property type="match status" value="1"/>
</dbReference>
<dbReference type="Proteomes" id="UP000267164">
    <property type="component" value="Chromosome"/>
</dbReference>
<evidence type="ECO:0000256" key="1">
    <source>
        <dbReference type="ARBA" id="ARBA00023002"/>
    </source>
</evidence>
<dbReference type="OrthoDB" id="5242787at2"/>
<reference evidence="3 4" key="1">
    <citation type="submission" date="2018-09" db="EMBL/GenBank/DDBJ databases">
        <title>Nocardia yunnanensis sp. nov., an actinomycete isolated from a soil sample.</title>
        <authorList>
            <person name="Zhang J."/>
        </authorList>
    </citation>
    <scope>NUCLEOTIDE SEQUENCE [LARGE SCALE GENOMIC DNA]</scope>
    <source>
        <strain evidence="3 4">CFHS0054</strain>
    </source>
</reference>
<dbReference type="GO" id="GO:0016627">
    <property type="term" value="F:oxidoreductase activity, acting on the CH-CH group of donors"/>
    <property type="evidence" value="ECO:0007669"/>
    <property type="project" value="TreeGrafter"/>
</dbReference>
<evidence type="ECO:0000313" key="3">
    <source>
        <dbReference type="EMBL" id="AYF74863.1"/>
    </source>
</evidence>